<reference evidence="3 4" key="1">
    <citation type="submission" date="2023-02" db="EMBL/GenBank/DDBJ databases">
        <title>Genome Sequence of L. cardiaca H63T.</title>
        <authorList>
            <person name="Lopez A.E."/>
            <person name="Cianciotto N.P."/>
        </authorList>
    </citation>
    <scope>NUCLEOTIDE SEQUENCE [LARGE SCALE GENOMIC DNA]</scope>
    <source>
        <strain evidence="3 4">H63</strain>
    </source>
</reference>
<evidence type="ECO:0000259" key="1">
    <source>
        <dbReference type="SMART" id="SM00897"/>
    </source>
</evidence>
<protein>
    <submittedName>
        <fullName evidence="3">FIST N-terminal domain-containing protein</fullName>
    </submittedName>
</protein>
<dbReference type="PANTHER" id="PTHR40252:SF2">
    <property type="entry name" value="BLR0328 PROTEIN"/>
    <property type="match status" value="1"/>
</dbReference>
<accession>A0ABY8AST3</accession>
<dbReference type="Pfam" id="PF10442">
    <property type="entry name" value="FIST_C"/>
    <property type="match status" value="1"/>
</dbReference>
<keyword evidence="4" id="KW-1185">Reference proteome</keyword>
<dbReference type="Pfam" id="PF08495">
    <property type="entry name" value="FIST"/>
    <property type="match status" value="1"/>
</dbReference>
<sequence>MELRTFQYIIEKGWNVQRFPELDSKQTLVLVFAAPEFLNLQEPIHQLRNYYKNSKMIGCSSAGEILGPNIFDKSLTVVVIKLKDTPIKIVKAEVNKVEDSFTAGESISRQLRSADLKNIFVLSEGLHVNGSELVNGLNAALTDTKPLITGGLAGDNSYFNKTWTLFDGEILKNHIVAVGFYGDHIHVGHASKGGWDIFGPARRITRSERNILYELDNQPALALYKEYLGDRAAELPASGLLYPLAIKDMRDKDSISLVRTILGVDEKKQALIFAGDMPLGYHAQLMRANFDRLITSASEAGELAGKRILKPAGRAKDGPILAISISCVGRRLLLGERTEEETESTLDSLPANSTQVGFYSYGELSPAGVGDCKLHNQTMTLTTYFES</sequence>
<dbReference type="SMART" id="SM00897">
    <property type="entry name" value="FIST"/>
    <property type="match status" value="1"/>
</dbReference>
<evidence type="ECO:0000313" key="3">
    <source>
        <dbReference type="EMBL" id="WED43573.1"/>
    </source>
</evidence>
<evidence type="ECO:0000259" key="2">
    <source>
        <dbReference type="SMART" id="SM01204"/>
    </source>
</evidence>
<proteinExistence type="predicted"/>
<dbReference type="InterPro" id="IPR013702">
    <property type="entry name" value="FIST_domain_N"/>
</dbReference>
<name>A0ABY8AST3_9GAMM</name>
<gene>
    <name evidence="3" type="ORF">PXX05_02005</name>
</gene>
<dbReference type="InterPro" id="IPR019494">
    <property type="entry name" value="FIST_C"/>
</dbReference>
<dbReference type="PANTHER" id="PTHR40252">
    <property type="entry name" value="BLR0328 PROTEIN"/>
    <property type="match status" value="1"/>
</dbReference>
<feature type="domain" description="FIST C-domain" evidence="2">
    <location>
        <begin position="220"/>
        <end position="367"/>
    </location>
</feature>
<organism evidence="3 4">
    <name type="scientific">Legionella cardiaca</name>
    <dbReference type="NCBI Taxonomy" id="1071983"/>
    <lineage>
        <taxon>Bacteria</taxon>
        <taxon>Pseudomonadati</taxon>
        <taxon>Pseudomonadota</taxon>
        <taxon>Gammaproteobacteria</taxon>
        <taxon>Legionellales</taxon>
        <taxon>Legionellaceae</taxon>
        <taxon>Legionella</taxon>
    </lineage>
</organism>
<evidence type="ECO:0000313" key="4">
    <source>
        <dbReference type="Proteomes" id="UP001222087"/>
    </source>
</evidence>
<dbReference type="SMART" id="SM01204">
    <property type="entry name" value="FIST_C"/>
    <property type="match status" value="1"/>
</dbReference>
<dbReference type="EMBL" id="CP119078">
    <property type="protein sequence ID" value="WED43573.1"/>
    <property type="molecule type" value="Genomic_DNA"/>
</dbReference>
<feature type="domain" description="FIST" evidence="1">
    <location>
        <begin position="25"/>
        <end position="219"/>
    </location>
</feature>
<dbReference type="Proteomes" id="UP001222087">
    <property type="component" value="Chromosome"/>
</dbReference>
<dbReference type="RefSeq" id="WP_275089383.1">
    <property type="nucleotide sequence ID" value="NZ_CP119078.1"/>
</dbReference>